<protein>
    <recommendedName>
        <fullName evidence="6">ABC transmembrane type-1 domain-containing protein</fullName>
    </recommendedName>
</protein>
<dbReference type="InterPro" id="IPR036640">
    <property type="entry name" value="ABC1_TM_sf"/>
</dbReference>
<reference evidence="7 8" key="2">
    <citation type="submission" date="2014-03" db="EMBL/GenBank/DDBJ databases">
        <title>The Genome Sequence of Anncaliia algerae insect isolate PRA339.</title>
        <authorList>
            <consortium name="The Broad Institute Genome Sequencing Platform"/>
            <consortium name="The Broad Institute Genome Sequencing Center for Infectious Disease"/>
            <person name="Cuomo C."/>
            <person name="Becnel J."/>
            <person name="Sanscrainte N."/>
            <person name="Walker B."/>
            <person name="Young S.K."/>
            <person name="Zeng Q."/>
            <person name="Gargeya S."/>
            <person name="Fitzgerald M."/>
            <person name="Haas B."/>
            <person name="Abouelleil A."/>
            <person name="Alvarado L."/>
            <person name="Arachchi H.M."/>
            <person name="Berlin A.M."/>
            <person name="Chapman S.B."/>
            <person name="Dewar J."/>
            <person name="Goldberg J."/>
            <person name="Griggs A."/>
            <person name="Gujja S."/>
            <person name="Hansen M."/>
            <person name="Howarth C."/>
            <person name="Imamovic A."/>
            <person name="Larimer J."/>
            <person name="McCowan C."/>
            <person name="Murphy C."/>
            <person name="Neiman D."/>
            <person name="Pearson M."/>
            <person name="Priest M."/>
            <person name="Roberts A."/>
            <person name="Saif S."/>
            <person name="Shea T."/>
            <person name="Sisk P."/>
            <person name="Sykes S."/>
            <person name="Wortman J."/>
            <person name="Nusbaum C."/>
            <person name="Birren B."/>
        </authorList>
    </citation>
    <scope>NUCLEOTIDE SEQUENCE [LARGE SCALE GENOMIC DNA]</scope>
    <source>
        <strain evidence="7 8">PRA339</strain>
    </source>
</reference>
<evidence type="ECO:0000256" key="2">
    <source>
        <dbReference type="ARBA" id="ARBA00022692"/>
    </source>
</evidence>
<dbReference type="SUPFAM" id="SSF90123">
    <property type="entry name" value="ABC transporter transmembrane region"/>
    <property type="match status" value="1"/>
</dbReference>
<name>A0A059EZB0_9MICR</name>
<dbReference type="PANTHER" id="PTHR24221:SF503">
    <property type="entry name" value="MITOCHONDRIAL POTASSIUM CHANNEL ATP-BINDING SUBUNIT"/>
    <property type="match status" value="1"/>
</dbReference>
<feature type="domain" description="ABC transmembrane type-1" evidence="6">
    <location>
        <begin position="34"/>
        <end position="295"/>
    </location>
</feature>
<feature type="transmembrane region" description="Helical" evidence="5">
    <location>
        <begin position="169"/>
        <end position="188"/>
    </location>
</feature>
<evidence type="ECO:0000313" key="7">
    <source>
        <dbReference type="EMBL" id="KCZ80270.1"/>
    </source>
</evidence>
<dbReference type="InterPro" id="IPR039421">
    <property type="entry name" value="Type_1_exporter"/>
</dbReference>
<feature type="non-terminal residue" evidence="7">
    <location>
        <position position="377"/>
    </location>
</feature>
<evidence type="ECO:0000256" key="3">
    <source>
        <dbReference type="ARBA" id="ARBA00022989"/>
    </source>
</evidence>
<dbReference type="GO" id="GO:0005524">
    <property type="term" value="F:ATP binding"/>
    <property type="evidence" value="ECO:0007669"/>
    <property type="project" value="InterPro"/>
</dbReference>
<evidence type="ECO:0000313" key="8">
    <source>
        <dbReference type="Proteomes" id="UP000030655"/>
    </source>
</evidence>
<dbReference type="EMBL" id="KK365191">
    <property type="protein sequence ID" value="KCZ80270.1"/>
    <property type="molecule type" value="Genomic_DNA"/>
</dbReference>
<dbReference type="VEuPathDB" id="MicrosporidiaDB:H312_02327"/>
<dbReference type="HOGENOM" id="CLU_800652_0_0_1"/>
<dbReference type="STRING" id="1288291.A0A059EZB0"/>
<dbReference type="PROSITE" id="PS50929">
    <property type="entry name" value="ABC_TM1F"/>
    <property type="match status" value="1"/>
</dbReference>
<evidence type="ECO:0000256" key="1">
    <source>
        <dbReference type="ARBA" id="ARBA00004141"/>
    </source>
</evidence>
<accession>A0A059EZB0</accession>
<sequence>MKIRKSKANACIIFKDIIKIIFKFRIFRILIVPSFLIAIISSFLENFQASCVKKLIDTLNQGEKFIISFQIFFIVSMSNILIGKLNTFIFAHPCQLIYKECMIEGLEKYLKREWFAFYKNNSGNIHSVLERRSDSTGAIVTAFFTKLISLPFSIFFNLYFLVFHYDKEIYLIISVHLFIYITIALYLAERRKYFKILLNKKYNEAYDLQLECFYNYEVIKAYNNEEYECRRYERYANNTMKPAGNIKGLFGLSETCQNFIFFSLNSFVLYHIFRNIGNKYTVGYFAQFIAFSRILKIKLSELFLYYGISLIDYANIYEYYKMEEENEETFYEGQQRNEEFVFNNEIIFKNVCVEVKNFLILKNINLNINKGEKIALI</sequence>
<dbReference type="InterPro" id="IPR011527">
    <property type="entry name" value="ABC1_TM_dom"/>
</dbReference>
<proteinExistence type="predicted"/>
<feature type="transmembrane region" description="Helical" evidence="5">
    <location>
        <begin position="26"/>
        <end position="44"/>
    </location>
</feature>
<dbReference type="Gene3D" id="1.20.1560.10">
    <property type="entry name" value="ABC transporter type 1, transmembrane domain"/>
    <property type="match status" value="1"/>
</dbReference>
<evidence type="ECO:0000256" key="5">
    <source>
        <dbReference type="SAM" id="Phobius"/>
    </source>
</evidence>
<reference evidence="8" key="1">
    <citation type="submission" date="2013-02" db="EMBL/GenBank/DDBJ databases">
        <authorList>
            <consortium name="The Broad Institute Genome Sequencing Platform"/>
            <person name="Cuomo C."/>
            <person name="Becnel J."/>
            <person name="Sanscrainte N."/>
            <person name="Walker B."/>
            <person name="Young S.K."/>
            <person name="Zeng Q."/>
            <person name="Gargeya S."/>
            <person name="Fitzgerald M."/>
            <person name="Haas B."/>
            <person name="Abouelleil A."/>
            <person name="Alvarado L."/>
            <person name="Arachchi H.M."/>
            <person name="Berlin A.M."/>
            <person name="Chapman S.B."/>
            <person name="Dewar J."/>
            <person name="Goldberg J."/>
            <person name="Griggs A."/>
            <person name="Gujja S."/>
            <person name="Hansen M."/>
            <person name="Howarth C."/>
            <person name="Imamovic A."/>
            <person name="Larimer J."/>
            <person name="McCowan C."/>
            <person name="Murphy C."/>
            <person name="Neiman D."/>
            <person name="Pearson M."/>
            <person name="Priest M."/>
            <person name="Roberts A."/>
            <person name="Saif S."/>
            <person name="Shea T."/>
            <person name="Sisk P."/>
            <person name="Sykes S."/>
            <person name="Wortman J."/>
            <person name="Nusbaum C."/>
            <person name="Birren B."/>
        </authorList>
    </citation>
    <scope>NUCLEOTIDE SEQUENCE [LARGE SCALE GENOMIC DNA]</scope>
    <source>
        <strain evidence="8">PRA339</strain>
    </source>
</reference>
<evidence type="ECO:0000259" key="6">
    <source>
        <dbReference type="PROSITE" id="PS50929"/>
    </source>
</evidence>
<dbReference type="GO" id="GO:0016020">
    <property type="term" value="C:membrane"/>
    <property type="evidence" value="ECO:0007669"/>
    <property type="project" value="UniProtKB-SubCell"/>
</dbReference>
<dbReference type="OrthoDB" id="2197956at2759"/>
<feature type="transmembrane region" description="Helical" evidence="5">
    <location>
        <begin position="139"/>
        <end position="163"/>
    </location>
</feature>
<keyword evidence="3 5" id="KW-1133">Transmembrane helix</keyword>
<dbReference type="GO" id="GO:0140359">
    <property type="term" value="F:ABC-type transporter activity"/>
    <property type="evidence" value="ECO:0007669"/>
    <property type="project" value="InterPro"/>
</dbReference>
<dbReference type="AlphaFoldDB" id="A0A059EZB0"/>
<keyword evidence="2 5" id="KW-0812">Transmembrane</keyword>
<evidence type="ECO:0000256" key="4">
    <source>
        <dbReference type="ARBA" id="ARBA00023136"/>
    </source>
</evidence>
<dbReference type="PANTHER" id="PTHR24221">
    <property type="entry name" value="ATP-BINDING CASSETTE SUB-FAMILY B"/>
    <property type="match status" value="1"/>
</dbReference>
<keyword evidence="4 5" id="KW-0472">Membrane</keyword>
<keyword evidence="8" id="KW-1185">Reference proteome</keyword>
<dbReference type="Pfam" id="PF00664">
    <property type="entry name" value="ABC_membrane"/>
    <property type="match status" value="1"/>
</dbReference>
<dbReference type="Proteomes" id="UP000030655">
    <property type="component" value="Unassembled WGS sequence"/>
</dbReference>
<feature type="transmembrane region" description="Helical" evidence="5">
    <location>
        <begin position="64"/>
        <end position="82"/>
    </location>
</feature>
<organism evidence="7 8">
    <name type="scientific">Anncaliia algerae PRA339</name>
    <dbReference type="NCBI Taxonomy" id="1288291"/>
    <lineage>
        <taxon>Eukaryota</taxon>
        <taxon>Fungi</taxon>
        <taxon>Fungi incertae sedis</taxon>
        <taxon>Microsporidia</taxon>
        <taxon>Tubulinosematoidea</taxon>
        <taxon>Tubulinosematidae</taxon>
        <taxon>Anncaliia</taxon>
    </lineage>
</organism>
<comment type="subcellular location">
    <subcellularLocation>
        <location evidence="1">Membrane</location>
        <topology evidence="1">Multi-pass membrane protein</topology>
    </subcellularLocation>
</comment>
<gene>
    <name evidence="7" type="ORF">H312_02327</name>
</gene>